<keyword evidence="3" id="KW-1185">Reference proteome</keyword>
<sequence length="53" mass="6008">MSEHTDSQAEPNVEPTYHVLDDRAEDPDAFAHDPSAEANHVQQSMSERWGGEW</sequence>
<dbReference type="RefSeq" id="WP_179922672.1">
    <property type="nucleotide sequence ID" value="NZ_CP058909.1"/>
</dbReference>
<dbReference type="AlphaFoldDB" id="A0A7D5P9K4"/>
<evidence type="ECO:0000256" key="1">
    <source>
        <dbReference type="SAM" id="MobiDB-lite"/>
    </source>
</evidence>
<dbReference type="Proteomes" id="UP000509346">
    <property type="component" value="Chromosome"/>
</dbReference>
<dbReference type="GeneID" id="56083235"/>
<accession>A0A7D5P9K4</accession>
<reference evidence="2 3" key="1">
    <citation type="submission" date="2020-07" db="EMBL/GenBank/DDBJ databases">
        <title>Halosimplex litoreum sp. nov. and Halosimplex rubrum sp. nov., isolated from different salt environments.</title>
        <authorList>
            <person name="Cui H."/>
        </authorList>
    </citation>
    <scope>NUCLEOTIDE SEQUENCE [LARGE SCALE GENOMIC DNA]</scope>
    <source>
        <strain evidence="2 3">R2</strain>
    </source>
</reference>
<evidence type="ECO:0000313" key="3">
    <source>
        <dbReference type="Proteomes" id="UP000509346"/>
    </source>
</evidence>
<dbReference type="EMBL" id="CP058909">
    <property type="protein sequence ID" value="QLH82204.1"/>
    <property type="molecule type" value="Genomic_DNA"/>
</dbReference>
<protein>
    <submittedName>
        <fullName evidence="2">Uncharacterized protein</fullName>
    </submittedName>
</protein>
<proteinExistence type="predicted"/>
<dbReference type="KEGG" id="hpel:HZS54_11560"/>
<name>A0A7D5P9K4_9EURY</name>
<feature type="region of interest" description="Disordered" evidence="1">
    <location>
        <begin position="1"/>
        <end position="53"/>
    </location>
</feature>
<organism evidence="2 3">
    <name type="scientific">Halosimplex pelagicum</name>
    <dbReference type="NCBI Taxonomy" id="869886"/>
    <lineage>
        <taxon>Archaea</taxon>
        <taxon>Methanobacteriati</taxon>
        <taxon>Methanobacteriota</taxon>
        <taxon>Stenosarchaea group</taxon>
        <taxon>Halobacteria</taxon>
        <taxon>Halobacteriales</taxon>
        <taxon>Haloarculaceae</taxon>
        <taxon>Halosimplex</taxon>
    </lineage>
</organism>
<evidence type="ECO:0000313" key="2">
    <source>
        <dbReference type="EMBL" id="QLH82204.1"/>
    </source>
</evidence>
<gene>
    <name evidence="2" type="ORF">HZS54_11560</name>
</gene>